<organism evidence="1 2">
    <name type="scientific">Sphingobacterium alimentarium</name>
    <dbReference type="NCBI Taxonomy" id="797292"/>
    <lineage>
        <taxon>Bacteria</taxon>
        <taxon>Pseudomonadati</taxon>
        <taxon>Bacteroidota</taxon>
        <taxon>Sphingobacteriia</taxon>
        <taxon>Sphingobacteriales</taxon>
        <taxon>Sphingobacteriaceae</taxon>
        <taxon>Sphingobacterium</taxon>
    </lineage>
</organism>
<dbReference type="Proteomes" id="UP000295197">
    <property type="component" value="Unassembled WGS sequence"/>
</dbReference>
<dbReference type="EMBL" id="SMBZ01000084">
    <property type="protein sequence ID" value="TCV04989.1"/>
    <property type="molecule type" value="Genomic_DNA"/>
</dbReference>
<protein>
    <submittedName>
        <fullName evidence="1">Uncharacterized protein</fullName>
    </submittedName>
</protein>
<gene>
    <name evidence="1" type="ORF">EDC17_10844</name>
</gene>
<sequence length="93" mass="10727">MRAIYPIFIIIILLCSSWGFYPHKRINETAVFLLPTPLASFYKPHIEKITEKAVDADKRCYVGTIEGPRHYIDVDRYGDIDSVLSIGVKRKKN</sequence>
<evidence type="ECO:0000313" key="1">
    <source>
        <dbReference type="EMBL" id="TCV04989.1"/>
    </source>
</evidence>
<dbReference type="OrthoDB" id="267579at2"/>
<comment type="caution">
    <text evidence="1">The sequence shown here is derived from an EMBL/GenBank/DDBJ whole genome shotgun (WGS) entry which is preliminary data.</text>
</comment>
<reference evidence="1 2" key="1">
    <citation type="submission" date="2019-03" db="EMBL/GenBank/DDBJ databases">
        <title>Genomic Encyclopedia of Type Strains, Phase IV (KMG-IV): sequencing the most valuable type-strain genomes for metagenomic binning, comparative biology and taxonomic classification.</title>
        <authorList>
            <person name="Goeker M."/>
        </authorList>
    </citation>
    <scope>NUCLEOTIDE SEQUENCE [LARGE SCALE GENOMIC DNA]</scope>
    <source>
        <strain evidence="1 2">DSM 22362</strain>
    </source>
</reference>
<dbReference type="RefSeq" id="WP_132779300.1">
    <property type="nucleotide sequence ID" value="NZ_SMBZ01000084.1"/>
</dbReference>
<accession>A0A4R3VLZ2</accession>
<dbReference type="InterPro" id="IPR008947">
    <property type="entry name" value="PLipase_C/P1_nuclease_dom_sf"/>
</dbReference>
<evidence type="ECO:0000313" key="2">
    <source>
        <dbReference type="Proteomes" id="UP000295197"/>
    </source>
</evidence>
<dbReference type="SUPFAM" id="SSF48537">
    <property type="entry name" value="Phospholipase C/P1 nuclease"/>
    <property type="match status" value="1"/>
</dbReference>
<name>A0A4R3VLZ2_9SPHI</name>
<keyword evidence="2" id="KW-1185">Reference proteome</keyword>
<proteinExistence type="predicted"/>
<dbReference type="AlphaFoldDB" id="A0A4R3VLZ2"/>
<dbReference type="GO" id="GO:0016788">
    <property type="term" value="F:hydrolase activity, acting on ester bonds"/>
    <property type="evidence" value="ECO:0007669"/>
    <property type="project" value="InterPro"/>
</dbReference>